<dbReference type="PRINTS" id="PR00032">
    <property type="entry name" value="HTHARAC"/>
</dbReference>
<keyword evidence="2" id="KW-0805">Transcription regulation</keyword>
<organism evidence="10 11">
    <name type="scientific">Faecalibacterium prausnitzii</name>
    <dbReference type="NCBI Taxonomy" id="853"/>
    <lineage>
        <taxon>Bacteria</taxon>
        <taxon>Bacillati</taxon>
        <taxon>Bacillota</taxon>
        <taxon>Clostridia</taxon>
        <taxon>Eubacteriales</taxon>
        <taxon>Oscillospiraceae</taxon>
        <taxon>Faecalibacterium</taxon>
    </lineage>
</organism>
<dbReference type="PROSITE" id="PS01124">
    <property type="entry name" value="HTH_ARAC_FAMILY_2"/>
    <property type="match status" value="1"/>
</dbReference>
<comment type="caution">
    <text evidence="10">The sequence shown here is derived from an EMBL/GenBank/DDBJ whole genome shotgun (WGS) entry which is preliminary data.</text>
</comment>
<feature type="region of interest" description="Disordered" evidence="7">
    <location>
        <begin position="127"/>
        <end position="150"/>
    </location>
</feature>
<dbReference type="RefSeq" id="WP_112115295.1">
    <property type="nucleotide sequence ID" value="NZ_PRKZ01000003.1"/>
</dbReference>
<dbReference type="Gene3D" id="3.40.50.2300">
    <property type="match status" value="1"/>
</dbReference>
<dbReference type="InterPro" id="IPR018062">
    <property type="entry name" value="HTH_AraC-typ_CS"/>
</dbReference>
<feature type="domain" description="HTH araC/xylS-type" evidence="8">
    <location>
        <begin position="160"/>
        <end position="258"/>
    </location>
</feature>
<dbReference type="SMART" id="SM00342">
    <property type="entry name" value="HTH_ARAC"/>
    <property type="match status" value="1"/>
</dbReference>
<dbReference type="InterPro" id="IPR001789">
    <property type="entry name" value="Sig_transdc_resp-reg_receiver"/>
</dbReference>
<keyword evidence="4" id="KW-0804">Transcription</keyword>
<evidence type="ECO:0000256" key="6">
    <source>
        <dbReference type="PROSITE-ProRule" id="PRU00169"/>
    </source>
</evidence>
<dbReference type="PROSITE" id="PS00041">
    <property type="entry name" value="HTH_ARAC_FAMILY_1"/>
    <property type="match status" value="1"/>
</dbReference>
<sequence>MKCKLLVAEDELIERKVLCKTLQKYLGDLIILYEARNGREALELFAREAPQVVILDIEMPGYTGLEVARKIRETDKNCGILFLTGYDKFAYAKQAIAVRALDYLLKPYKEQELVFAVEDAIRQVSARSTPLPPRAQPTAPAAPLHTEEEDEDVRTSIIRAEMLSFIEAHYREDISMQDAATALRYSDAYFCKRFKQCFKVNFSAYLNEYRVGKARQLVLDPRLSLKDVSTACGYADANYFTRVFKRITGKTPSEYRLENLNN</sequence>
<name>A0A329TNR3_9FIRM</name>
<dbReference type="Pfam" id="PF00072">
    <property type="entry name" value="Response_reg"/>
    <property type="match status" value="1"/>
</dbReference>
<comment type="function">
    <text evidence="5">May play the central regulatory role in sporulation. It may be an element of the effector pathway responsible for the activation of sporulation genes in response to nutritional stress. Spo0A may act in concert with spo0H (a sigma factor) to control the expression of some genes that are critical to the sporulation process.</text>
</comment>
<evidence type="ECO:0000313" key="11">
    <source>
        <dbReference type="Proteomes" id="UP000251634"/>
    </source>
</evidence>
<feature type="modified residue" description="4-aspartylphosphate" evidence="6">
    <location>
        <position position="56"/>
    </location>
</feature>
<dbReference type="Pfam" id="PF12833">
    <property type="entry name" value="HTH_18"/>
    <property type="match status" value="1"/>
</dbReference>
<evidence type="ECO:0000256" key="3">
    <source>
        <dbReference type="ARBA" id="ARBA00023125"/>
    </source>
</evidence>
<dbReference type="InterPro" id="IPR011006">
    <property type="entry name" value="CheY-like_superfamily"/>
</dbReference>
<evidence type="ECO:0000256" key="2">
    <source>
        <dbReference type="ARBA" id="ARBA00023015"/>
    </source>
</evidence>
<reference evidence="10 11" key="1">
    <citation type="submission" date="2018-02" db="EMBL/GenBank/DDBJ databases">
        <title>Complete genome sequencing of Faecalibacterium prausnitzii strains isolated from the human gut.</title>
        <authorList>
            <person name="Fitzgerald B.C."/>
            <person name="Shkoporov A.N."/>
            <person name="Ross P.R."/>
            <person name="Hill C."/>
        </authorList>
    </citation>
    <scope>NUCLEOTIDE SEQUENCE [LARGE SCALE GENOMIC DNA]</scope>
    <source>
        <strain evidence="10 11">APC942/8-14-2</strain>
    </source>
</reference>
<keyword evidence="6" id="KW-0597">Phosphoprotein</keyword>
<dbReference type="PROSITE" id="PS50110">
    <property type="entry name" value="RESPONSE_REGULATORY"/>
    <property type="match status" value="1"/>
</dbReference>
<dbReference type="SUPFAM" id="SSF52172">
    <property type="entry name" value="CheY-like"/>
    <property type="match status" value="1"/>
</dbReference>
<accession>A0A329TNR3</accession>
<dbReference type="GO" id="GO:0043565">
    <property type="term" value="F:sequence-specific DNA binding"/>
    <property type="evidence" value="ECO:0007669"/>
    <property type="project" value="InterPro"/>
</dbReference>
<dbReference type="Gene3D" id="1.10.10.60">
    <property type="entry name" value="Homeodomain-like"/>
    <property type="match status" value="2"/>
</dbReference>
<dbReference type="InterPro" id="IPR020449">
    <property type="entry name" value="Tscrpt_reg_AraC-type_HTH"/>
</dbReference>
<dbReference type="Proteomes" id="UP000251634">
    <property type="component" value="Unassembled WGS sequence"/>
</dbReference>
<dbReference type="PANTHER" id="PTHR43280:SF28">
    <property type="entry name" value="HTH-TYPE TRANSCRIPTIONAL ACTIVATOR RHAS"/>
    <property type="match status" value="1"/>
</dbReference>
<evidence type="ECO:0000259" key="9">
    <source>
        <dbReference type="PROSITE" id="PS50110"/>
    </source>
</evidence>
<evidence type="ECO:0000313" key="10">
    <source>
        <dbReference type="EMBL" id="RAW50470.1"/>
    </source>
</evidence>
<dbReference type="InterPro" id="IPR009057">
    <property type="entry name" value="Homeodomain-like_sf"/>
</dbReference>
<dbReference type="GO" id="GO:0000160">
    <property type="term" value="P:phosphorelay signal transduction system"/>
    <property type="evidence" value="ECO:0007669"/>
    <property type="project" value="InterPro"/>
</dbReference>
<dbReference type="AlphaFoldDB" id="A0A329TNR3"/>
<gene>
    <name evidence="10" type="ORF">C4N25_05575</name>
</gene>
<dbReference type="PANTHER" id="PTHR43280">
    <property type="entry name" value="ARAC-FAMILY TRANSCRIPTIONAL REGULATOR"/>
    <property type="match status" value="1"/>
</dbReference>
<dbReference type="GO" id="GO:0003700">
    <property type="term" value="F:DNA-binding transcription factor activity"/>
    <property type="evidence" value="ECO:0007669"/>
    <property type="project" value="InterPro"/>
</dbReference>
<keyword evidence="3 10" id="KW-0238">DNA-binding</keyword>
<protein>
    <recommendedName>
        <fullName evidence="1">Stage 0 sporulation protein A homolog</fullName>
    </recommendedName>
</protein>
<proteinExistence type="predicted"/>
<dbReference type="SMART" id="SM00448">
    <property type="entry name" value="REC"/>
    <property type="match status" value="1"/>
</dbReference>
<dbReference type="SUPFAM" id="SSF46689">
    <property type="entry name" value="Homeodomain-like"/>
    <property type="match status" value="2"/>
</dbReference>
<dbReference type="EMBL" id="PRKZ01000003">
    <property type="protein sequence ID" value="RAW50470.1"/>
    <property type="molecule type" value="Genomic_DNA"/>
</dbReference>
<evidence type="ECO:0000256" key="1">
    <source>
        <dbReference type="ARBA" id="ARBA00018672"/>
    </source>
</evidence>
<evidence type="ECO:0000256" key="7">
    <source>
        <dbReference type="SAM" id="MobiDB-lite"/>
    </source>
</evidence>
<evidence type="ECO:0000259" key="8">
    <source>
        <dbReference type="PROSITE" id="PS01124"/>
    </source>
</evidence>
<dbReference type="InterPro" id="IPR018060">
    <property type="entry name" value="HTH_AraC"/>
</dbReference>
<evidence type="ECO:0000256" key="5">
    <source>
        <dbReference type="ARBA" id="ARBA00024867"/>
    </source>
</evidence>
<feature type="domain" description="Response regulatory" evidence="9">
    <location>
        <begin position="4"/>
        <end position="121"/>
    </location>
</feature>
<dbReference type="CDD" id="cd17536">
    <property type="entry name" value="REC_YesN-like"/>
    <property type="match status" value="1"/>
</dbReference>
<evidence type="ECO:0000256" key="4">
    <source>
        <dbReference type="ARBA" id="ARBA00023163"/>
    </source>
</evidence>